<organism evidence="2">
    <name type="scientific">Culex pipiens</name>
    <name type="common">House mosquito</name>
    <dbReference type="NCBI Taxonomy" id="7175"/>
    <lineage>
        <taxon>Eukaryota</taxon>
        <taxon>Metazoa</taxon>
        <taxon>Ecdysozoa</taxon>
        <taxon>Arthropoda</taxon>
        <taxon>Hexapoda</taxon>
        <taxon>Insecta</taxon>
        <taxon>Pterygota</taxon>
        <taxon>Neoptera</taxon>
        <taxon>Endopterygota</taxon>
        <taxon>Diptera</taxon>
        <taxon>Nematocera</taxon>
        <taxon>Culicoidea</taxon>
        <taxon>Culicidae</taxon>
        <taxon>Culicinae</taxon>
        <taxon>Culicini</taxon>
        <taxon>Culex</taxon>
        <taxon>Culex</taxon>
    </lineage>
</organism>
<name>A0A8D8BTC6_CULPI</name>
<dbReference type="AlphaFoldDB" id="A0A8D8BTC6"/>
<feature type="transmembrane region" description="Helical" evidence="1">
    <location>
        <begin position="69"/>
        <end position="97"/>
    </location>
</feature>
<accession>A0A8D8BTC6</accession>
<evidence type="ECO:0000313" key="2">
    <source>
        <dbReference type="EMBL" id="CAG6481463.1"/>
    </source>
</evidence>
<keyword evidence="1" id="KW-1133">Transmembrane helix</keyword>
<dbReference type="EMBL" id="HBUE01090881">
    <property type="protein sequence ID" value="CAG6481463.1"/>
    <property type="molecule type" value="Transcribed_RNA"/>
</dbReference>
<keyword evidence="1" id="KW-0472">Membrane</keyword>
<protein>
    <submittedName>
        <fullName evidence="2">(northern house mosquito) hypothetical protein</fullName>
    </submittedName>
</protein>
<proteinExistence type="predicted"/>
<keyword evidence="1" id="KW-0812">Transmembrane</keyword>
<sequence length="106" mass="12358">MDACLVGFPIRPSVINGNSTNHTPGSRGRMHHHHHVSCGWLLQCVVARRPLHNHKREWKKVWRKIAHNFFFLQLLFIVVSTLGGFICSFSPGFMWWFEIFQPSSFV</sequence>
<reference evidence="2" key="1">
    <citation type="submission" date="2021-05" db="EMBL/GenBank/DDBJ databases">
        <authorList>
            <person name="Alioto T."/>
            <person name="Alioto T."/>
            <person name="Gomez Garrido J."/>
        </authorList>
    </citation>
    <scope>NUCLEOTIDE SEQUENCE</scope>
</reference>
<evidence type="ECO:0000256" key="1">
    <source>
        <dbReference type="SAM" id="Phobius"/>
    </source>
</evidence>